<dbReference type="Proteomes" id="UP000320762">
    <property type="component" value="Unassembled WGS sequence"/>
</dbReference>
<accession>A0A550BVN0</accession>
<protein>
    <submittedName>
        <fullName evidence="2">Uncharacterized protein</fullName>
    </submittedName>
</protein>
<reference evidence="2 3" key="1">
    <citation type="journal article" date="2019" name="New Phytol.">
        <title>Comparative genomics reveals unique wood-decay strategies and fruiting body development in the Schizophyllaceae.</title>
        <authorList>
            <person name="Almasi E."/>
            <person name="Sahu N."/>
            <person name="Krizsan K."/>
            <person name="Balint B."/>
            <person name="Kovacs G.M."/>
            <person name="Kiss B."/>
            <person name="Cseklye J."/>
            <person name="Drula E."/>
            <person name="Henrissat B."/>
            <person name="Nagy I."/>
            <person name="Chovatia M."/>
            <person name="Adam C."/>
            <person name="LaButti K."/>
            <person name="Lipzen A."/>
            <person name="Riley R."/>
            <person name="Grigoriev I.V."/>
            <person name="Nagy L.G."/>
        </authorList>
    </citation>
    <scope>NUCLEOTIDE SEQUENCE [LARGE SCALE GENOMIC DNA]</scope>
    <source>
        <strain evidence="2 3">NL-1724</strain>
    </source>
</reference>
<dbReference type="EMBL" id="VDMD01000065">
    <property type="protein sequence ID" value="TRM56581.1"/>
    <property type="molecule type" value="Genomic_DNA"/>
</dbReference>
<dbReference type="AlphaFoldDB" id="A0A550BVN0"/>
<feature type="region of interest" description="Disordered" evidence="1">
    <location>
        <begin position="55"/>
        <end position="74"/>
    </location>
</feature>
<feature type="region of interest" description="Disordered" evidence="1">
    <location>
        <begin position="131"/>
        <end position="151"/>
    </location>
</feature>
<name>A0A550BVN0_9AGAR</name>
<gene>
    <name evidence="2" type="ORF">BD626DRAFT_245409</name>
</gene>
<feature type="region of interest" description="Disordered" evidence="1">
    <location>
        <begin position="385"/>
        <end position="407"/>
    </location>
</feature>
<comment type="caution">
    <text evidence="2">The sequence shown here is derived from an EMBL/GenBank/DDBJ whole genome shotgun (WGS) entry which is preliminary data.</text>
</comment>
<organism evidence="2 3">
    <name type="scientific">Schizophyllum amplum</name>
    <dbReference type="NCBI Taxonomy" id="97359"/>
    <lineage>
        <taxon>Eukaryota</taxon>
        <taxon>Fungi</taxon>
        <taxon>Dikarya</taxon>
        <taxon>Basidiomycota</taxon>
        <taxon>Agaricomycotina</taxon>
        <taxon>Agaricomycetes</taxon>
        <taxon>Agaricomycetidae</taxon>
        <taxon>Agaricales</taxon>
        <taxon>Schizophyllaceae</taxon>
        <taxon>Schizophyllum</taxon>
    </lineage>
</organism>
<sequence>MVIEPPHLVLRLAYFFACCSSKIAFMSFKSPHYSSSGSGQRSSWSLHLDTASISQASSTSDESSDPDTYATTPSSDNSAIFCGCDQGKVSDREGRPSRPIKNGDIGRVYAHFLTALKPIVKPEVDAERRRASAPAGTFIGPSSRPPPSHRRTCSAVTFAQSSLHHPVSPTAGSSSLFESGVRKGARPCVIWQMTAERSDYVDAFLIGTFDATRLEDLPDSLRQFLIAVYTPDNGDIAQTDNRTSPPHVHTSPCWAASSTPYMIPLPVSISIDDLHRFHSSEMDQRGFTHERCPYINKKSMEDLRSLNRLINTRYIATMNDDSVRRQVSLDLLSNTKIRDIVNNDSATWKTKETCGSRPLSGRLAPSLLSATTADIVPSWRRQAPSAHAIPPTSPTRAKLTAPATSSWRKSTRSDAELNIVSASHLIYHARARSVRSAFKGVLNFRKSSKDEQ</sequence>
<proteinExistence type="predicted"/>
<dbReference type="OrthoDB" id="10653871at2759"/>
<evidence type="ECO:0000313" key="2">
    <source>
        <dbReference type="EMBL" id="TRM56581.1"/>
    </source>
</evidence>
<keyword evidence="3" id="KW-1185">Reference proteome</keyword>
<evidence type="ECO:0000256" key="1">
    <source>
        <dbReference type="SAM" id="MobiDB-lite"/>
    </source>
</evidence>
<evidence type="ECO:0000313" key="3">
    <source>
        <dbReference type="Proteomes" id="UP000320762"/>
    </source>
</evidence>